<feature type="compositionally biased region" description="Basic residues" evidence="1">
    <location>
        <begin position="899"/>
        <end position="923"/>
    </location>
</feature>
<dbReference type="OrthoDB" id="6356536at2759"/>
<feature type="compositionally biased region" description="Basic and acidic residues" evidence="1">
    <location>
        <begin position="1349"/>
        <end position="1375"/>
    </location>
</feature>
<feature type="compositionally biased region" description="Basic and acidic residues" evidence="1">
    <location>
        <begin position="1265"/>
        <end position="1333"/>
    </location>
</feature>
<name>A0A9P0DLC6_9CUCU</name>
<evidence type="ECO:0000256" key="1">
    <source>
        <dbReference type="SAM" id="MobiDB-lite"/>
    </source>
</evidence>
<sequence>MDDLSPFPLSQQSSSMLLGPNVPNIPVKEILLRFMDQLDNCLVKIYRLNVAPSWGEIKELQVSLKYLRGVVVPWDLYKLYMKSILDYIDIVMQFIAGYYNYLDFQKQMHHTSALLSSVSALFREETCCGIFLQRAATKIFDLVLIDDQPIILKIQLLCMLNDIIIIANLDVRMKTGNQKIEYLYRLFDWLSTLGEYLAQITVMKLITNIFAENIKGLKYCPVPGREELGRELININRSNIHSEARIWLNKFNENSNLICSFAYETIHVGNINCECPNEGDFKYIDFNIKEKLVSFYTKISEDNWNRVFIIVNRVDTVEIQRSNSFIILTIVQTNNAYVSQNISLQAQWNNVDPPMEILLINTGIMDKLKLILGQIFGDKFLYSHESVEALERRSMAVEDSISEEEDNNIDMARDHPPMSLHGSHKSMEALERGSRAVEDSLSNTILDQEDKDINMTHDYPVSAHGFHEPMEALGKLSSAVLEHGSDESIDALERFSRAVEDCPSDTIPNEADDDFNKASDTEPASAKLSTTEIPDWAESAELAGVGLQKSSRAANDNPLLANEIPYGAGDVSYVSMSDLGTLQSKLATSASARSSIKLSSDDTEGSSNELDENQTVLSQVPEVQQYRLPSPKISGSQNNIRPLCDIVERNFVPAEYSTPVKKSWMVYLDSSSEDDFKTRAKKDQAKPKTKFAPIKKRNRVRQLVNRERGLHKPMPDNKPLSYKCSRGFEDEGEMSIEQVELHSDTTNQSDQEANKPQKPVDFNQIVLDENTPTVKVDETEILGREGVLHKSILEKKPLSYNGSSGLEDEKENAKISIVQVEVHSSTTNQSDQAAKSFMDQHQKRKDSDHIVLEENAPTINTDQTENNTERKLYDSTNILEETMEGNHKYKKSESASISKRSRARQSVRRERVLHKPMQKKKPLSNKSSSGLKNERDKAKISILEVEVHSDTRNQSAQNHIVMEENVQTVNIIETEKPNRERVLQKPLPEKKPFSYNGSSGPEDERDKAKISITQVEVHSDTTDRSNLNLIVMEENVQTVHINETKKLSRERVVSDKPILEKKPLSYEGRSGLEHEKDEISIEPVEVHVHTNIANESDREAKGSIDEHQKSEASNHIALDEKAPMINVNKTENNKYLPDLKAKESQSAPDHSSLRKTKRRKLYDPADFSNLDEMVEGNQKYKKPKSAPMRKRSRVRQLRSRDIVLDRPVLEKKPLSYNNISGFEHKKGKDEVSIDQVEVHINTSNQSDQNHIILKENVRTVNVNETEKVSRERVLHTPILEKKPLSNKDSSGSDHDEKDKDEIFIEPPKVHTNSESKSDREAKGSIDEHQKGEDSNNIVSEENAPTITVDKTEKYKYLPDLKAKESQLAPDHSRLRETKRKKLHDPADFSYLDEMVEGNRKYKKPKSASITKRSRVRDIISNKPVIEKKPLSYKDSSDSDHEEDKDEISIEPAKVHTNFANQSDQEAKGSIDEHQKREDSNHIVLEENALTINMDKIENNKYLSDIKAKESQSARDHASLRKTNRRKLYDPTDFSYLDEMMEEVNRDFKSKRSERRQSAKKRKGFDVSPNIIGLRKRVFDELSPIRSLANTTRRHTRHRHRGFDINRTIITEGITFFEGVGDSFNFNLFEEVSPVKRQRRSYEKSLRSASKKTPTPKKKRQSKIKEINTQSVKHESWDHIVKPVDIDVESENNRNGTLHDAPEEIYAKTKQKRINIQQNVLLVPAKRPAMENAENQLVKDTKVTNEEKKYVTFSFQQDELTEFIEGIEGAKICCNKIEAFLTKLYKKKLL</sequence>
<accession>A0A9P0DLC6</accession>
<organism evidence="2 3">
    <name type="scientific">Ceutorhynchus assimilis</name>
    <name type="common">cabbage seed weevil</name>
    <dbReference type="NCBI Taxonomy" id="467358"/>
    <lineage>
        <taxon>Eukaryota</taxon>
        <taxon>Metazoa</taxon>
        <taxon>Ecdysozoa</taxon>
        <taxon>Arthropoda</taxon>
        <taxon>Hexapoda</taxon>
        <taxon>Insecta</taxon>
        <taxon>Pterygota</taxon>
        <taxon>Neoptera</taxon>
        <taxon>Endopterygota</taxon>
        <taxon>Coleoptera</taxon>
        <taxon>Polyphaga</taxon>
        <taxon>Cucujiformia</taxon>
        <taxon>Curculionidae</taxon>
        <taxon>Ceutorhynchinae</taxon>
        <taxon>Ceutorhynchus</taxon>
    </lineage>
</organism>
<feature type="compositionally biased region" description="Basic and acidic residues" evidence="1">
    <location>
        <begin position="1429"/>
        <end position="1438"/>
    </location>
</feature>
<feature type="region of interest" description="Disordered" evidence="1">
    <location>
        <begin position="1137"/>
        <end position="1196"/>
    </location>
</feature>
<feature type="compositionally biased region" description="Basic and acidic residues" evidence="1">
    <location>
        <begin position="838"/>
        <end position="847"/>
    </location>
</feature>
<feature type="compositionally biased region" description="Basic and acidic residues" evidence="1">
    <location>
        <begin position="1464"/>
        <end position="1479"/>
    </location>
</feature>
<feature type="region of interest" description="Disordered" evidence="1">
    <location>
        <begin position="501"/>
        <end position="531"/>
    </location>
</feature>
<feature type="region of interest" description="Disordered" evidence="1">
    <location>
        <begin position="1429"/>
        <end position="1479"/>
    </location>
</feature>
<feature type="compositionally biased region" description="Basic residues" evidence="1">
    <location>
        <begin position="1179"/>
        <end position="1196"/>
    </location>
</feature>
<feature type="compositionally biased region" description="Acidic residues" evidence="1">
    <location>
        <begin position="601"/>
        <end position="612"/>
    </location>
</feature>
<feature type="region of interest" description="Disordered" evidence="1">
    <location>
        <begin position="1265"/>
        <end position="1382"/>
    </location>
</feature>
<gene>
    <name evidence="2" type="ORF">CEUTPL_LOCUS3150</name>
</gene>
<proteinExistence type="predicted"/>
<reference evidence="2" key="1">
    <citation type="submission" date="2022-01" db="EMBL/GenBank/DDBJ databases">
        <authorList>
            <person name="King R."/>
        </authorList>
    </citation>
    <scope>NUCLEOTIDE SEQUENCE</scope>
</reference>
<feature type="region of interest" description="Disordered" evidence="1">
    <location>
        <begin position="1638"/>
        <end position="1669"/>
    </location>
</feature>
<keyword evidence="3" id="KW-1185">Reference proteome</keyword>
<dbReference type="EMBL" id="OU892287">
    <property type="protein sequence ID" value="CAH1124189.1"/>
    <property type="molecule type" value="Genomic_DNA"/>
</dbReference>
<feature type="compositionally biased region" description="Polar residues" evidence="1">
    <location>
        <begin position="824"/>
        <end position="833"/>
    </location>
</feature>
<feature type="region of interest" description="Disordered" evidence="1">
    <location>
        <begin position="824"/>
        <end position="847"/>
    </location>
</feature>
<feature type="region of interest" description="Disordered" evidence="1">
    <location>
        <begin position="882"/>
        <end position="937"/>
    </location>
</feature>
<evidence type="ECO:0000313" key="3">
    <source>
        <dbReference type="Proteomes" id="UP001152799"/>
    </source>
</evidence>
<protein>
    <submittedName>
        <fullName evidence="2">Uncharacterized protein</fullName>
    </submittedName>
</protein>
<evidence type="ECO:0000313" key="2">
    <source>
        <dbReference type="EMBL" id="CAH1124189.1"/>
    </source>
</evidence>
<dbReference type="Proteomes" id="UP001152799">
    <property type="component" value="Chromosome 11"/>
</dbReference>
<feature type="region of interest" description="Disordered" evidence="1">
    <location>
        <begin position="595"/>
        <end position="617"/>
    </location>
</feature>
<feature type="compositionally biased region" description="Basic and acidic residues" evidence="1">
    <location>
        <begin position="884"/>
        <end position="893"/>
    </location>
</feature>
<feature type="compositionally biased region" description="Polar residues" evidence="1">
    <location>
        <begin position="1334"/>
        <end position="1345"/>
    </location>
</feature>